<feature type="transmembrane region" description="Helical" evidence="9">
    <location>
        <begin position="57"/>
        <end position="74"/>
    </location>
</feature>
<dbReference type="GO" id="GO:0005886">
    <property type="term" value="C:plasma membrane"/>
    <property type="evidence" value="ECO:0007669"/>
    <property type="project" value="UniProtKB-SubCell"/>
</dbReference>
<keyword evidence="4 8" id="KW-1003">Cell membrane</keyword>
<feature type="transmembrane region" description="Helical" evidence="9">
    <location>
        <begin position="80"/>
        <end position="102"/>
    </location>
</feature>
<dbReference type="PANTHER" id="PTHR34295:SF4">
    <property type="entry name" value="BIOTIN TRANSPORTER BIOY-RELATED"/>
    <property type="match status" value="1"/>
</dbReference>
<sequence>MRNEKLKFLILDALFAVIIAILAQVAIPVGPIPFTGQTFAVGLAATILGARHATISVFVYILLGAIGIPVFQGMTAGLGIIVGITGGYIIGFLANTYLTGLILDKTRYTTNMAIIANIIGAMFTLLFGMLWLKISAGMSLSQSFYTGFVPFLIPGIIKAVLAGVLGIMIRNRLIKSHLIRE</sequence>
<keyword evidence="6 9" id="KW-1133">Transmembrane helix</keyword>
<dbReference type="InterPro" id="IPR003784">
    <property type="entry name" value="BioY"/>
</dbReference>
<dbReference type="PANTHER" id="PTHR34295">
    <property type="entry name" value="BIOTIN TRANSPORTER BIOY"/>
    <property type="match status" value="1"/>
</dbReference>
<evidence type="ECO:0000256" key="4">
    <source>
        <dbReference type="ARBA" id="ARBA00022475"/>
    </source>
</evidence>
<organism evidence="10 11">
    <name type="scientific">Listeria kieliensis</name>
    <dbReference type="NCBI Taxonomy" id="1621700"/>
    <lineage>
        <taxon>Bacteria</taxon>
        <taxon>Bacillati</taxon>
        <taxon>Bacillota</taxon>
        <taxon>Bacilli</taxon>
        <taxon>Bacillales</taxon>
        <taxon>Listeriaceae</taxon>
        <taxon>Listeria</taxon>
    </lineage>
</organism>
<evidence type="ECO:0000256" key="5">
    <source>
        <dbReference type="ARBA" id="ARBA00022692"/>
    </source>
</evidence>
<evidence type="ECO:0000313" key="11">
    <source>
        <dbReference type="Proteomes" id="UP000257055"/>
    </source>
</evidence>
<feature type="transmembrane region" description="Helical" evidence="9">
    <location>
        <begin position="114"/>
        <end position="132"/>
    </location>
</feature>
<feature type="transmembrane region" description="Helical" evidence="9">
    <location>
        <begin position="144"/>
        <end position="169"/>
    </location>
</feature>
<keyword evidence="3 8" id="KW-0813">Transport</keyword>
<dbReference type="Gene3D" id="1.10.1760.20">
    <property type="match status" value="1"/>
</dbReference>
<evidence type="ECO:0000256" key="2">
    <source>
        <dbReference type="ARBA" id="ARBA00010692"/>
    </source>
</evidence>
<dbReference type="Pfam" id="PF02632">
    <property type="entry name" value="BioY"/>
    <property type="match status" value="1"/>
</dbReference>
<dbReference type="EMBL" id="LARY01000002">
    <property type="protein sequence ID" value="RDX00955.1"/>
    <property type="molecule type" value="Genomic_DNA"/>
</dbReference>
<proteinExistence type="inferred from homology"/>
<evidence type="ECO:0000313" key="10">
    <source>
        <dbReference type="EMBL" id="RDX00955.1"/>
    </source>
</evidence>
<comment type="caution">
    <text evidence="10">The sequence shown here is derived from an EMBL/GenBank/DDBJ whole genome shotgun (WGS) entry which is preliminary data.</text>
</comment>
<keyword evidence="5 9" id="KW-0812">Transmembrane</keyword>
<dbReference type="PIRSF" id="PIRSF016661">
    <property type="entry name" value="BioY"/>
    <property type="match status" value="1"/>
</dbReference>
<dbReference type="RefSeq" id="WP_115753203.1">
    <property type="nucleotide sequence ID" value="NZ_LARY01000002.1"/>
</dbReference>
<keyword evidence="7 8" id="KW-0472">Membrane</keyword>
<gene>
    <name evidence="10" type="ORF">UR08_08305</name>
</gene>
<accession>A0A3D8TQ91</accession>
<comment type="subcellular location">
    <subcellularLocation>
        <location evidence="1 8">Cell membrane</location>
        <topology evidence="1 8">Multi-pass membrane protein</topology>
    </subcellularLocation>
</comment>
<comment type="similarity">
    <text evidence="2 8">Belongs to the BioY family.</text>
</comment>
<protein>
    <recommendedName>
        <fullName evidence="8">Biotin transporter</fullName>
    </recommendedName>
</protein>
<dbReference type="AlphaFoldDB" id="A0A3D8TQ91"/>
<dbReference type="GO" id="GO:0015225">
    <property type="term" value="F:biotin transmembrane transporter activity"/>
    <property type="evidence" value="ECO:0007669"/>
    <property type="project" value="UniProtKB-UniRule"/>
</dbReference>
<keyword evidence="11" id="KW-1185">Reference proteome</keyword>
<evidence type="ECO:0000256" key="8">
    <source>
        <dbReference type="PIRNR" id="PIRNR016661"/>
    </source>
</evidence>
<evidence type="ECO:0000256" key="9">
    <source>
        <dbReference type="SAM" id="Phobius"/>
    </source>
</evidence>
<evidence type="ECO:0000256" key="1">
    <source>
        <dbReference type="ARBA" id="ARBA00004651"/>
    </source>
</evidence>
<dbReference type="Proteomes" id="UP000257055">
    <property type="component" value="Unassembled WGS sequence"/>
</dbReference>
<evidence type="ECO:0000256" key="6">
    <source>
        <dbReference type="ARBA" id="ARBA00022989"/>
    </source>
</evidence>
<reference evidence="11" key="1">
    <citation type="submission" date="2015-04" db="EMBL/GenBank/DDBJ databases">
        <authorList>
            <person name="Schardt J."/>
            <person name="Mueller-Herbst S."/>
            <person name="Scherer S."/>
            <person name="Huptas C."/>
        </authorList>
    </citation>
    <scope>NUCLEOTIDE SEQUENCE [LARGE SCALE GENOMIC DNA]</scope>
    <source>
        <strain evidence="11">Kiel-L1</strain>
    </source>
</reference>
<evidence type="ECO:0000256" key="3">
    <source>
        <dbReference type="ARBA" id="ARBA00022448"/>
    </source>
</evidence>
<evidence type="ECO:0000256" key="7">
    <source>
        <dbReference type="ARBA" id="ARBA00023136"/>
    </source>
</evidence>
<name>A0A3D8TQ91_9LIST</name>
<feature type="transmembrane region" description="Helical" evidence="9">
    <location>
        <begin position="7"/>
        <end position="26"/>
    </location>
</feature>